<organism evidence="5 6">
    <name type="scientific">Callorhinchus milii</name>
    <name type="common">Ghost shark</name>
    <dbReference type="NCBI Taxonomy" id="7868"/>
    <lineage>
        <taxon>Eukaryota</taxon>
        <taxon>Metazoa</taxon>
        <taxon>Chordata</taxon>
        <taxon>Craniata</taxon>
        <taxon>Vertebrata</taxon>
        <taxon>Chondrichthyes</taxon>
        <taxon>Holocephali</taxon>
        <taxon>Chimaeriformes</taxon>
        <taxon>Callorhinchidae</taxon>
        <taxon>Callorhinchus</taxon>
    </lineage>
</organism>
<dbReference type="PANTHER" id="PTHR12842:SF3">
    <property type="entry name" value="PROTEIN FAM114A2"/>
    <property type="match status" value="1"/>
</dbReference>
<dbReference type="InterPro" id="IPR007998">
    <property type="entry name" value="DUF719"/>
</dbReference>
<comment type="similarity">
    <text evidence="1">Belongs to the FAM114 family.</text>
</comment>
<reference evidence="6" key="3">
    <citation type="journal article" date="2014" name="Nature">
        <title>Elephant shark genome provides unique insights into gnathostome evolution.</title>
        <authorList>
            <consortium name="International Elephant Shark Genome Sequencing Consortium"/>
            <person name="Venkatesh B."/>
            <person name="Lee A.P."/>
            <person name="Ravi V."/>
            <person name="Maurya A.K."/>
            <person name="Lian M.M."/>
            <person name="Swann J.B."/>
            <person name="Ohta Y."/>
            <person name="Flajnik M.F."/>
            <person name="Sutoh Y."/>
            <person name="Kasahara M."/>
            <person name="Hoon S."/>
            <person name="Gangu V."/>
            <person name="Roy S.W."/>
            <person name="Irimia M."/>
            <person name="Korzh V."/>
            <person name="Kondrychyn I."/>
            <person name="Lim Z.W."/>
            <person name="Tay B.H."/>
            <person name="Tohari S."/>
            <person name="Kong K.W."/>
            <person name="Ho S."/>
            <person name="Lorente-Galdos B."/>
            <person name="Quilez J."/>
            <person name="Marques-Bonet T."/>
            <person name="Raney B.J."/>
            <person name="Ingham P.W."/>
            <person name="Tay A."/>
            <person name="Hillier L.W."/>
            <person name="Minx P."/>
            <person name="Boehm T."/>
            <person name="Wilson R.K."/>
            <person name="Brenner S."/>
            <person name="Warren W.C."/>
        </authorList>
    </citation>
    <scope>NUCLEOTIDE SEQUENCE [LARGE SCALE GENOMIC DNA]</scope>
</reference>
<sequence length="549" mass="59199">MENTGTTEVSDHKEIRQEDRSISDETDTGRDQPHGVELTPRSDMAKQDANSDKTVVSEPELTESTSGDSAGERREAVSMTRKRPESKAPTQPVGTEQQLLGEADKESSSQAAGSWGYWGNWGKSLLSTATATVASVGHGISQAIEKAETSLGIPSPTEVSAEVKLFDGKGAEFDEAESSPKAQSESSSPTSGAFGMFSTITSAVQSTGITVLSGGLDALEFIGKKTMDVLAEGDPGFKKTKGLMNRNTTLSQALREAKEREELLVADQVSEDTEKKAHYGMLFDEFQGLSHLEALEILSNESEGKVKSVLHALSGQDVENLKEELEAIKEAFSLVEFDEEEEEEDNGGDGSEFVKELCELLSELNIATTSDKLSKARKNAHDRITEASNVLSAQPEESEPEKGQGPRDEAKSGDLNKVQKYSVEVCAQCGISCVHSLAELTARSIEQFHKVAELILHSQDPDVEALDRAKTLSKVTVVLCKEVASLSKQFTSCLTALGATEKVEVLNPLITGVFLEASNSATYIQDAFQLLVPVLQVSQIQSRSNTTTR</sequence>
<feature type="coiled-coil region" evidence="3">
    <location>
        <begin position="311"/>
        <end position="338"/>
    </location>
</feature>
<name>A0A4W3H830_CALMI</name>
<feature type="compositionally biased region" description="Basic and acidic residues" evidence="4">
    <location>
        <begin position="70"/>
        <end position="86"/>
    </location>
</feature>
<dbReference type="PANTHER" id="PTHR12842">
    <property type="entry name" value="FI01459P"/>
    <property type="match status" value="1"/>
</dbReference>
<feature type="compositionally biased region" description="Polar residues" evidence="4">
    <location>
        <begin position="88"/>
        <end position="98"/>
    </location>
</feature>
<evidence type="ECO:0000313" key="5">
    <source>
        <dbReference type="Ensembl" id="ENSCMIP00000013003.1"/>
    </source>
</evidence>
<keyword evidence="6" id="KW-1185">Reference proteome</keyword>
<evidence type="ECO:0000313" key="6">
    <source>
        <dbReference type="Proteomes" id="UP000314986"/>
    </source>
</evidence>
<evidence type="ECO:0000256" key="4">
    <source>
        <dbReference type="SAM" id="MobiDB-lite"/>
    </source>
</evidence>
<feature type="compositionally biased region" description="Low complexity" evidence="4">
    <location>
        <begin position="179"/>
        <end position="191"/>
    </location>
</feature>
<feature type="region of interest" description="Disordered" evidence="4">
    <location>
        <begin position="1"/>
        <end position="112"/>
    </location>
</feature>
<reference evidence="6" key="2">
    <citation type="journal article" date="2007" name="PLoS Biol.">
        <title>Survey sequencing and comparative analysis of the elephant shark (Callorhinchus milii) genome.</title>
        <authorList>
            <person name="Venkatesh B."/>
            <person name="Kirkness E.F."/>
            <person name="Loh Y.H."/>
            <person name="Halpern A.L."/>
            <person name="Lee A.P."/>
            <person name="Johnson J."/>
            <person name="Dandona N."/>
            <person name="Viswanathan L.D."/>
            <person name="Tay A."/>
            <person name="Venter J.C."/>
            <person name="Strausberg R.L."/>
            <person name="Brenner S."/>
        </authorList>
    </citation>
    <scope>NUCLEOTIDE SEQUENCE [LARGE SCALE GENOMIC DNA]</scope>
</reference>
<evidence type="ECO:0000256" key="1">
    <source>
        <dbReference type="ARBA" id="ARBA00006903"/>
    </source>
</evidence>
<keyword evidence="2" id="KW-0597">Phosphoprotein</keyword>
<dbReference type="Proteomes" id="UP000314986">
    <property type="component" value="Unassembled WGS sequence"/>
</dbReference>
<feature type="compositionally biased region" description="Basic and acidic residues" evidence="4">
    <location>
        <begin position="400"/>
        <end position="414"/>
    </location>
</feature>
<dbReference type="InParanoid" id="A0A4W3H830"/>
<evidence type="ECO:0000256" key="3">
    <source>
        <dbReference type="SAM" id="Coils"/>
    </source>
</evidence>
<protein>
    <submittedName>
        <fullName evidence="5">Family with sequence similarity 114 member A2</fullName>
    </submittedName>
</protein>
<feature type="region of interest" description="Disordered" evidence="4">
    <location>
        <begin position="386"/>
        <end position="414"/>
    </location>
</feature>
<proteinExistence type="inferred from homology"/>
<accession>A0A4W3H830</accession>
<dbReference type="AlphaFoldDB" id="A0A4W3H830"/>
<dbReference type="GeneTree" id="ENSGT00390000010054"/>
<dbReference type="Pfam" id="PF05334">
    <property type="entry name" value="DUF719"/>
    <property type="match status" value="1"/>
</dbReference>
<keyword evidence="3" id="KW-0175">Coiled coil</keyword>
<reference evidence="6" key="1">
    <citation type="journal article" date="2006" name="Science">
        <title>Ancient noncoding elements conserved in the human genome.</title>
        <authorList>
            <person name="Venkatesh B."/>
            <person name="Kirkness E.F."/>
            <person name="Loh Y.H."/>
            <person name="Halpern A.L."/>
            <person name="Lee A.P."/>
            <person name="Johnson J."/>
            <person name="Dandona N."/>
            <person name="Viswanathan L.D."/>
            <person name="Tay A."/>
            <person name="Venter J.C."/>
            <person name="Strausberg R.L."/>
            <person name="Brenner S."/>
        </authorList>
    </citation>
    <scope>NUCLEOTIDE SEQUENCE [LARGE SCALE GENOMIC DNA]</scope>
</reference>
<reference evidence="5" key="5">
    <citation type="submission" date="2025-09" db="UniProtKB">
        <authorList>
            <consortium name="Ensembl"/>
        </authorList>
    </citation>
    <scope>IDENTIFICATION</scope>
</reference>
<feature type="compositionally biased region" description="Basic and acidic residues" evidence="4">
    <location>
        <begin position="9"/>
        <end position="34"/>
    </location>
</feature>
<feature type="region of interest" description="Disordered" evidence="4">
    <location>
        <begin position="172"/>
        <end position="191"/>
    </location>
</feature>
<reference evidence="5" key="4">
    <citation type="submission" date="2025-08" db="UniProtKB">
        <authorList>
            <consortium name="Ensembl"/>
        </authorList>
    </citation>
    <scope>IDENTIFICATION</scope>
</reference>
<evidence type="ECO:0000256" key="2">
    <source>
        <dbReference type="ARBA" id="ARBA00022553"/>
    </source>
</evidence>
<dbReference type="Ensembl" id="ENSCMIT00000013295.1">
    <property type="protein sequence ID" value="ENSCMIP00000013003.1"/>
    <property type="gene ID" value="ENSCMIG00000006580.1"/>
</dbReference>
<gene>
    <name evidence="5" type="primary">fam114a2</name>
</gene>